<dbReference type="SUPFAM" id="SSF56214">
    <property type="entry name" value="4'-phosphopantetheinyl transferase"/>
    <property type="match status" value="1"/>
</dbReference>
<accession>A0A542DY52</accession>
<dbReference type="InterPro" id="IPR008278">
    <property type="entry name" value="4-PPantetheinyl_Trfase_dom"/>
</dbReference>
<reference evidence="3 4" key="1">
    <citation type="submission" date="2019-06" db="EMBL/GenBank/DDBJ databases">
        <title>Sequencing the genomes of 1000 actinobacteria strains.</title>
        <authorList>
            <person name="Klenk H.-P."/>
        </authorList>
    </citation>
    <scope>NUCLEOTIDE SEQUENCE [LARGE SCALE GENOMIC DNA]</scope>
    <source>
        <strain evidence="3 4">DSM 18607</strain>
    </source>
</reference>
<dbReference type="EMBL" id="VFMN01000001">
    <property type="protein sequence ID" value="TQJ08032.1"/>
    <property type="molecule type" value="Genomic_DNA"/>
</dbReference>
<dbReference type="OrthoDB" id="190168at2"/>
<sequence>MTDVTVWWVQDDGDPDTAHTLLRRAVARRLGVAAARLDIGHRCPACGSTEHGRPVLNQPARRGLHLSVARAPGLAAVAVSSVGPVGVDVDESARFAFAGFATVALHPTEDRVADPRARATTWVRKESVLKAAGTGLHLDPRRVAVGPAHEPPRVDVPPPGLEPGGLWVTDVAVLDTHTAAVTVLARVAPRVDVVAPERTGRRR</sequence>
<comment type="caution">
    <text evidence="3">The sequence shown here is derived from an EMBL/GenBank/DDBJ whole genome shotgun (WGS) entry which is preliminary data.</text>
</comment>
<gene>
    <name evidence="3" type="ORF">FB458_1111</name>
</gene>
<name>A0A542DY52_9MICO</name>
<keyword evidence="1 3" id="KW-0808">Transferase</keyword>
<dbReference type="GO" id="GO:0000287">
    <property type="term" value="F:magnesium ion binding"/>
    <property type="evidence" value="ECO:0007669"/>
    <property type="project" value="InterPro"/>
</dbReference>
<organism evidence="3 4">
    <name type="scientific">Lapillicoccus jejuensis</name>
    <dbReference type="NCBI Taxonomy" id="402171"/>
    <lineage>
        <taxon>Bacteria</taxon>
        <taxon>Bacillati</taxon>
        <taxon>Actinomycetota</taxon>
        <taxon>Actinomycetes</taxon>
        <taxon>Micrococcales</taxon>
        <taxon>Intrasporangiaceae</taxon>
        <taxon>Lapillicoccus</taxon>
    </lineage>
</organism>
<protein>
    <submittedName>
        <fullName evidence="3">4'-phosphopantetheinyl transferase</fullName>
    </submittedName>
</protein>
<keyword evidence="4" id="KW-1185">Reference proteome</keyword>
<evidence type="ECO:0000313" key="3">
    <source>
        <dbReference type="EMBL" id="TQJ08032.1"/>
    </source>
</evidence>
<proteinExistence type="predicted"/>
<dbReference type="Pfam" id="PF01648">
    <property type="entry name" value="ACPS"/>
    <property type="match status" value="1"/>
</dbReference>
<dbReference type="AlphaFoldDB" id="A0A542DY52"/>
<dbReference type="RefSeq" id="WP_141847453.1">
    <property type="nucleotide sequence ID" value="NZ_BAAAPR010000002.1"/>
</dbReference>
<dbReference type="Gene3D" id="3.90.470.20">
    <property type="entry name" value="4'-phosphopantetheinyl transferase domain"/>
    <property type="match status" value="1"/>
</dbReference>
<dbReference type="InterPro" id="IPR037143">
    <property type="entry name" value="4-PPantetheinyl_Trfase_dom_sf"/>
</dbReference>
<evidence type="ECO:0000313" key="4">
    <source>
        <dbReference type="Proteomes" id="UP000317893"/>
    </source>
</evidence>
<dbReference type="GO" id="GO:0008897">
    <property type="term" value="F:holo-[acyl-carrier-protein] synthase activity"/>
    <property type="evidence" value="ECO:0007669"/>
    <property type="project" value="InterPro"/>
</dbReference>
<feature type="domain" description="4'-phosphopantetheinyl transferase" evidence="2">
    <location>
        <begin position="84"/>
        <end position="147"/>
    </location>
</feature>
<dbReference type="Proteomes" id="UP000317893">
    <property type="component" value="Unassembled WGS sequence"/>
</dbReference>
<evidence type="ECO:0000259" key="2">
    <source>
        <dbReference type="Pfam" id="PF01648"/>
    </source>
</evidence>
<evidence type="ECO:0000256" key="1">
    <source>
        <dbReference type="ARBA" id="ARBA00022679"/>
    </source>
</evidence>